<evidence type="ECO:0000313" key="2">
    <source>
        <dbReference type="EMBL" id="MCV9931969.1"/>
    </source>
</evidence>
<feature type="transmembrane region" description="Helical" evidence="1">
    <location>
        <begin position="45"/>
        <end position="62"/>
    </location>
</feature>
<comment type="caution">
    <text evidence="2">The sequence shown here is derived from an EMBL/GenBank/DDBJ whole genome shotgun (WGS) entry which is preliminary data.</text>
</comment>
<protein>
    <recommendedName>
        <fullName evidence="4">DUF3278 domain-containing protein</fullName>
    </recommendedName>
</protein>
<reference evidence="2" key="1">
    <citation type="submission" date="2022-10" db="EMBL/GenBank/DDBJ databases">
        <title>Two novel species of Flavobacterium.</title>
        <authorList>
            <person name="Liu Q."/>
            <person name="Xin Y.-H."/>
        </authorList>
    </citation>
    <scope>NUCLEOTIDE SEQUENCE</scope>
    <source>
        <strain evidence="2">LS1R47</strain>
    </source>
</reference>
<gene>
    <name evidence="2" type="ORF">OIU80_06710</name>
</gene>
<evidence type="ECO:0000313" key="3">
    <source>
        <dbReference type="Proteomes" id="UP001151133"/>
    </source>
</evidence>
<dbReference type="RefSeq" id="WP_264286271.1">
    <property type="nucleotide sequence ID" value="NZ_JAOZEV010000004.1"/>
</dbReference>
<sequence length="204" mass="24337">MDFNDIQNAWNNEKAENVILPDNLEKIESANTPLDKIRKNLKKELLYQSISVIFIGFVPYLYAFPEKWIAPFYLFFSIFVAVCVYYLVKLYLFYKRLNKITLSTKDSLYETYFDIRLNMELYKTFGFALTPFMVLFLIGFLYDKFSKQSGFQLNDFSNPQLISVFTVVTFSILFMGLALEWWVYYFYGKYAKEIKKVIDQLKEE</sequence>
<dbReference type="AlphaFoldDB" id="A0A9X2YZV1"/>
<feature type="transmembrane region" description="Helical" evidence="1">
    <location>
        <begin position="121"/>
        <end position="142"/>
    </location>
</feature>
<organism evidence="2 3">
    <name type="scientific">Flavobacterium frigoritolerans</name>
    <dbReference type="NCBI Taxonomy" id="2987686"/>
    <lineage>
        <taxon>Bacteria</taxon>
        <taxon>Pseudomonadati</taxon>
        <taxon>Bacteroidota</taxon>
        <taxon>Flavobacteriia</taxon>
        <taxon>Flavobacteriales</taxon>
        <taxon>Flavobacteriaceae</taxon>
        <taxon>Flavobacterium</taxon>
    </lineage>
</organism>
<dbReference type="Proteomes" id="UP001151133">
    <property type="component" value="Unassembled WGS sequence"/>
</dbReference>
<feature type="transmembrane region" description="Helical" evidence="1">
    <location>
        <begin position="162"/>
        <end position="187"/>
    </location>
</feature>
<keyword evidence="3" id="KW-1185">Reference proteome</keyword>
<keyword evidence="1" id="KW-0472">Membrane</keyword>
<accession>A0A9X2YZV1</accession>
<feature type="transmembrane region" description="Helical" evidence="1">
    <location>
        <begin position="68"/>
        <end position="88"/>
    </location>
</feature>
<proteinExistence type="predicted"/>
<keyword evidence="1" id="KW-1133">Transmembrane helix</keyword>
<name>A0A9X2YZV1_9FLAO</name>
<evidence type="ECO:0000256" key="1">
    <source>
        <dbReference type="SAM" id="Phobius"/>
    </source>
</evidence>
<dbReference type="EMBL" id="JAOZEV010000004">
    <property type="protein sequence ID" value="MCV9931969.1"/>
    <property type="molecule type" value="Genomic_DNA"/>
</dbReference>
<evidence type="ECO:0008006" key="4">
    <source>
        <dbReference type="Google" id="ProtNLM"/>
    </source>
</evidence>
<keyword evidence="1" id="KW-0812">Transmembrane</keyword>